<evidence type="ECO:0000313" key="2">
    <source>
        <dbReference type="Proteomes" id="UP000280008"/>
    </source>
</evidence>
<dbReference type="RefSeq" id="WP_121369602.1">
    <property type="nucleotide sequence ID" value="NZ_RBKS01000001.1"/>
</dbReference>
<gene>
    <name evidence="1" type="ORF">C8E83_1872</name>
</gene>
<sequence>MLKTIARIMKSVVRAPFQNAVAVIAAAPVPVKPALVARPDAGMRVQPRDEILLGDTQFEDATLISRGTIGVGLEAPAMFLLDDEVVVDWPVVGTIVHKIDTLSSAAPARV</sequence>
<reference evidence="1 2" key="1">
    <citation type="submission" date="2018-10" db="EMBL/GenBank/DDBJ databases">
        <title>Sequencing the genomes of 1000 actinobacteria strains.</title>
        <authorList>
            <person name="Klenk H.-P."/>
        </authorList>
    </citation>
    <scope>NUCLEOTIDE SEQUENCE [LARGE SCALE GENOMIC DNA]</scope>
    <source>
        <strain evidence="1 2">DSM 17894</strain>
    </source>
</reference>
<dbReference type="Proteomes" id="UP000280008">
    <property type="component" value="Unassembled WGS sequence"/>
</dbReference>
<name>A0A495IFF4_9MICO</name>
<dbReference type="EMBL" id="RBKS01000001">
    <property type="protein sequence ID" value="RKR74743.1"/>
    <property type="molecule type" value="Genomic_DNA"/>
</dbReference>
<organism evidence="1 2">
    <name type="scientific">Frondihabitans australicus</name>
    <dbReference type="NCBI Taxonomy" id="386892"/>
    <lineage>
        <taxon>Bacteria</taxon>
        <taxon>Bacillati</taxon>
        <taxon>Actinomycetota</taxon>
        <taxon>Actinomycetes</taxon>
        <taxon>Micrococcales</taxon>
        <taxon>Microbacteriaceae</taxon>
        <taxon>Frondihabitans</taxon>
    </lineage>
</organism>
<dbReference type="AlphaFoldDB" id="A0A495IFF4"/>
<comment type="caution">
    <text evidence="1">The sequence shown here is derived from an EMBL/GenBank/DDBJ whole genome shotgun (WGS) entry which is preliminary data.</text>
</comment>
<accession>A0A495IFF4</accession>
<keyword evidence="2" id="KW-1185">Reference proteome</keyword>
<protein>
    <submittedName>
        <fullName evidence="1">Uncharacterized protein</fullName>
    </submittedName>
</protein>
<proteinExistence type="predicted"/>
<evidence type="ECO:0000313" key="1">
    <source>
        <dbReference type="EMBL" id="RKR74743.1"/>
    </source>
</evidence>